<proteinExistence type="inferred from homology"/>
<keyword evidence="5" id="KW-0539">Nucleus</keyword>
<dbReference type="InterPro" id="IPR013949">
    <property type="entry name" value="Utp6"/>
</dbReference>
<dbReference type="Pfam" id="PF08640">
    <property type="entry name" value="U3_assoc_6"/>
    <property type="match status" value="1"/>
</dbReference>
<dbReference type="InterPro" id="IPR055347">
    <property type="entry name" value="UTP6_N"/>
</dbReference>
<evidence type="ECO:0000256" key="1">
    <source>
        <dbReference type="ARBA" id="ARBA00004604"/>
    </source>
</evidence>
<dbReference type="Gene3D" id="1.25.40.10">
    <property type="entry name" value="Tetratricopeptide repeat domain"/>
    <property type="match status" value="1"/>
</dbReference>
<protein>
    <recommendedName>
        <fullName evidence="6">U3 small nucleolar RNA-associated protein 6 N-terminal domain-containing protein</fullName>
    </recommendedName>
</protein>
<organism evidence="7">
    <name type="scientific">Picocystis salinarum</name>
    <dbReference type="NCBI Taxonomy" id="88271"/>
    <lineage>
        <taxon>Eukaryota</taxon>
        <taxon>Viridiplantae</taxon>
        <taxon>Chlorophyta</taxon>
        <taxon>Picocystophyceae</taxon>
        <taxon>Picocystales</taxon>
        <taxon>Picocystaceae</taxon>
        <taxon>Picocystis</taxon>
    </lineage>
</organism>
<comment type="subcellular location">
    <subcellularLocation>
        <location evidence="1">Nucleus</location>
        <location evidence="1">Nucleolus</location>
    </subcellularLocation>
</comment>
<dbReference type="SUPFAM" id="SSF48452">
    <property type="entry name" value="TPR-like"/>
    <property type="match status" value="1"/>
</dbReference>
<reference evidence="7" key="1">
    <citation type="submission" date="2021-01" db="EMBL/GenBank/DDBJ databases">
        <authorList>
            <person name="Corre E."/>
            <person name="Pelletier E."/>
            <person name="Niang G."/>
            <person name="Scheremetjew M."/>
            <person name="Finn R."/>
            <person name="Kale V."/>
            <person name="Holt S."/>
            <person name="Cochrane G."/>
            <person name="Meng A."/>
            <person name="Brown T."/>
            <person name="Cohen L."/>
        </authorList>
    </citation>
    <scope>NUCLEOTIDE SEQUENCE</scope>
    <source>
        <strain evidence="7">CCMP1897</strain>
    </source>
</reference>
<evidence type="ECO:0000256" key="3">
    <source>
        <dbReference type="ARBA" id="ARBA00022552"/>
    </source>
</evidence>
<dbReference type="AlphaFoldDB" id="A0A7S3UIJ4"/>
<dbReference type="PANTHER" id="PTHR23271">
    <property type="entry name" value="HEPATOCELLULAR CARCINOMA-ASSOCIATED ANTIGEN 66"/>
    <property type="match status" value="1"/>
</dbReference>
<dbReference type="GO" id="GO:0032040">
    <property type="term" value="C:small-subunit processome"/>
    <property type="evidence" value="ECO:0007669"/>
    <property type="project" value="TreeGrafter"/>
</dbReference>
<keyword evidence="3" id="KW-0698">rRNA processing</keyword>
<evidence type="ECO:0000256" key="5">
    <source>
        <dbReference type="ARBA" id="ARBA00023242"/>
    </source>
</evidence>
<evidence type="ECO:0000256" key="4">
    <source>
        <dbReference type="ARBA" id="ARBA00022737"/>
    </source>
</evidence>
<gene>
    <name evidence="7" type="ORF">PSAL00342_LOCUS7677</name>
</gene>
<dbReference type="GO" id="GO:0000462">
    <property type="term" value="P:maturation of SSU-rRNA from tricistronic rRNA transcript (SSU-rRNA, 5.8S rRNA, LSU-rRNA)"/>
    <property type="evidence" value="ECO:0007669"/>
    <property type="project" value="InterPro"/>
</dbReference>
<dbReference type="SMART" id="SM00386">
    <property type="entry name" value="HAT"/>
    <property type="match status" value="4"/>
</dbReference>
<dbReference type="GO" id="GO:0034388">
    <property type="term" value="C:Pwp2p-containing subcomplex of 90S preribosome"/>
    <property type="evidence" value="ECO:0007669"/>
    <property type="project" value="TreeGrafter"/>
</dbReference>
<feature type="domain" description="U3 small nucleolar RNA-associated protein 6 N-terminal" evidence="6">
    <location>
        <begin position="9"/>
        <end position="85"/>
    </location>
</feature>
<dbReference type="PANTHER" id="PTHR23271:SF1">
    <property type="entry name" value="U3 SMALL NUCLEOLAR RNA-ASSOCIATED PROTEIN 6 HOMOLOG"/>
    <property type="match status" value="1"/>
</dbReference>
<comment type="similarity">
    <text evidence="2">Belongs to the UTP6 family.</text>
</comment>
<evidence type="ECO:0000313" key="7">
    <source>
        <dbReference type="EMBL" id="CAE0613776.1"/>
    </source>
</evidence>
<keyword evidence="4" id="KW-0677">Repeat</keyword>
<name>A0A7S3UIJ4_9CHLO</name>
<dbReference type="EMBL" id="HBIS01009465">
    <property type="protein sequence ID" value="CAE0613776.1"/>
    <property type="molecule type" value="Transcribed_RNA"/>
</dbReference>
<evidence type="ECO:0000259" key="6">
    <source>
        <dbReference type="Pfam" id="PF08640"/>
    </source>
</evidence>
<sequence>MADTVRYLMEGMLEELDAYENLGWFSKEEIRKIVKERTNHEYNLKRRAALKTDFLRYIEYEEKLEKLRQIRKRKFQGKDPSEMSKGKNNKHEGYILRRIHFIYERAFRKFWGDLRLWMAYFDFCKTTKANKLMSKALTRCLQLHPNEPGIWSYAASWEFENNHNVEAARSLMLRGLRTCKKSIDLWLEYFRMELLNALKLRKRREVLGLEENEQSEQKNAMQSVMDGAVACIVYKNASAANVMQSTDHLRFLDFAKTAGNFPVVVEFLEERIWSQFQTSVAVWEYRAASTEVSAASLDGVNQDDSMRSMIEVYEEAILAVPSPAMYLSYAKCLQKKLNSCNRLLSSLGQEYEEIAHARQGTEYVTLLDKLFERAESVLNHCPESCTLLQMMVGHSMRRGNHQAALGMAERCCQMHPKSEEAWISCLLARHRVLCIREPDVEEWKSTLLDLLTSAAEALPTRDSAELWSCGLRLWSGSQLPADAFVDSLDKKLQDSEGGSTLCHVTSSCVRWVWLSAGIEEGRRLGDRWTCLPGAGAPLFLTSLHLEWSLGAARSCERLGQLLSRAEDLHGHDNPDIWLFRVRLNGMRGVGPSHAHWQAKQELGHLSTFESALQQGVYTDS</sequence>
<dbReference type="GO" id="GO:0030515">
    <property type="term" value="F:snoRNA binding"/>
    <property type="evidence" value="ECO:0007669"/>
    <property type="project" value="InterPro"/>
</dbReference>
<dbReference type="InterPro" id="IPR011990">
    <property type="entry name" value="TPR-like_helical_dom_sf"/>
</dbReference>
<dbReference type="InterPro" id="IPR003107">
    <property type="entry name" value="HAT"/>
</dbReference>
<evidence type="ECO:0000256" key="2">
    <source>
        <dbReference type="ARBA" id="ARBA00010734"/>
    </source>
</evidence>
<accession>A0A7S3UIJ4</accession>